<dbReference type="GO" id="GO:0140359">
    <property type="term" value="F:ABC-type transporter activity"/>
    <property type="evidence" value="ECO:0007669"/>
    <property type="project" value="InterPro"/>
</dbReference>
<feature type="transmembrane region" description="Helical" evidence="1">
    <location>
        <begin position="493"/>
        <end position="515"/>
    </location>
</feature>
<feature type="transmembrane region" description="Helical" evidence="1">
    <location>
        <begin position="561"/>
        <end position="581"/>
    </location>
</feature>
<feature type="transmembrane region" description="Helical" evidence="1">
    <location>
        <begin position="462"/>
        <end position="481"/>
    </location>
</feature>
<accession>A0A1P8WQJ0</accession>
<dbReference type="EMBL" id="CP017641">
    <property type="protein sequence ID" value="APZ96330.1"/>
    <property type="molecule type" value="Genomic_DNA"/>
</dbReference>
<keyword evidence="3" id="KW-1185">Reference proteome</keyword>
<dbReference type="AlphaFoldDB" id="A0A1P8WQJ0"/>
<evidence type="ECO:0000256" key="1">
    <source>
        <dbReference type="SAM" id="Phobius"/>
    </source>
</evidence>
<feature type="transmembrane region" description="Helical" evidence="1">
    <location>
        <begin position="369"/>
        <end position="391"/>
    </location>
</feature>
<keyword evidence="1" id="KW-0472">Membrane</keyword>
<feature type="transmembrane region" description="Helical" evidence="1">
    <location>
        <begin position="255"/>
        <end position="273"/>
    </location>
</feature>
<feature type="transmembrane region" description="Helical" evidence="1">
    <location>
        <begin position="158"/>
        <end position="179"/>
    </location>
</feature>
<organism evidence="2 3">
    <name type="scientific">Fuerstiella marisgermanici</name>
    <dbReference type="NCBI Taxonomy" id="1891926"/>
    <lineage>
        <taxon>Bacteria</taxon>
        <taxon>Pseudomonadati</taxon>
        <taxon>Planctomycetota</taxon>
        <taxon>Planctomycetia</taxon>
        <taxon>Planctomycetales</taxon>
        <taxon>Planctomycetaceae</taxon>
        <taxon>Fuerstiella</taxon>
    </lineage>
</organism>
<keyword evidence="1" id="KW-0812">Transmembrane</keyword>
<feature type="transmembrane region" description="Helical" evidence="1">
    <location>
        <begin position="24"/>
        <end position="42"/>
    </location>
</feature>
<dbReference type="PANTHER" id="PTHR43471">
    <property type="entry name" value="ABC TRANSPORTER PERMEASE"/>
    <property type="match status" value="1"/>
</dbReference>
<feature type="transmembrane region" description="Helical" evidence="1">
    <location>
        <begin position="126"/>
        <end position="146"/>
    </location>
</feature>
<evidence type="ECO:0000313" key="2">
    <source>
        <dbReference type="EMBL" id="APZ96330.1"/>
    </source>
</evidence>
<sequence length="615" mass="67638">MRFIPELPLLRRELTELANRRRTYIVRVAGAVVILFYVFINYEIALNMRQQMSRQLGAGGPLQFLGVGGDIFASITPVLFYTVQLLMPALACASVTSEKESNTIGTLLLTKLSPGTIVIEKFGSRLIPMLTILLLTFPVIAYVHSLGGVDTDMLISTIWLLLCECFLIASVAILFSTYFATTVTAFIWSYATIMMLMVLTLSLRITSFMPSAIWQDMMFGNRMGIPAAQMAAMRAFGGVGAVGQTSGWVLTVARTVPALLITAMLLLTARLMLVRRAFISQSSFVLKVFRSVDAFFKALNERTTGGIEIISDKNPLPENDPVAWRERNKKSLGKARYLFRVLVVLEVPTLFVCAAAATTSSRTGFQGLYALQLLVWVLAALVASVKGATLFSTERAKQTIEPLLASPMTAAELIQQKVAGMRRLLIVLAIPILSVNFTHFLLNSSAQSLTSINTAFTPVTYFLLSIWGTFVLLYVVAWLTTGLGLTIHSPTKAILAAVSVIVVWTVSPIIAAQLLGAAPPVREIFLTFSPYGLIEASERYLVGRFQDYSMYRVTDEVGERWWMFTLPLYTVGLLVVWRVVLWCGPQLLQRAENAAPLALTVPTSETVAPALEGTR</sequence>
<dbReference type="GO" id="GO:0005886">
    <property type="term" value="C:plasma membrane"/>
    <property type="evidence" value="ECO:0007669"/>
    <property type="project" value="UniProtKB-SubCell"/>
</dbReference>
<feature type="transmembrane region" description="Helical" evidence="1">
    <location>
        <begin position="185"/>
        <end position="203"/>
    </location>
</feature>
<protein>
    <submittedName>
        <fullName evidence="2">Gliding motility-associated ABC transporter permease protein</fullName>
    </submittedName>
</protein>
<name>A0A1P8WQJ0_9PLAN</name>
<dbReference type="KEGG" id="fmr:Fuma_05998"/>
<reference evidence="2 3" key="1">
    <citation type="journal article" date="2016" name="Front. Microbiol.">
        <title>Fuerstia marisgermanicae gen. nov., sp. nov., an Unusual Member of the Phylum Planctomycetes from the German Wadden Sea.</title>
        <authorList>
            <person name="Kohn T."/>
            <person name="Heuer A."/>
            <person name="Jogler M."/>
            <person name="Vollmers J."/>
            <person name="Boedeker C."/>
            <person name="Bunk B."/>
            <person name="Rast P."/>
            <person name="Borchert D."/>
            <person name="Glockner I."/>
            <person name="Freese H.M."/>
            <person name="Klenk H.P."/>
            <person name="Overmann J."/>
            <person name="Kaster A.K."/>
            <person name="Rohde M."/>
            <person name="Wiegand S."/>
            <person name="Jogler C."/>
        </authorList>
    </citation>
    <scope>NUCLEOTIDE SEQUENCE [LARGE SCALE GENOMIC DNA]</scope>
    <source>
        <strain evidence="2 3">NH11</strain>
    </source>
</reference>
<dbReference type="STRING" id="1891926.Fuma_05998"/>
<proteinExistence type="predicted"/>
<dbReference type="Pfam" id="PF12679">
    <property type="entry name" value="ABC2_membrane_2"/>
    <property type="match status" value="1"/>
</dbReference>
<keyword evidence="1" id="KW-1133">Transmembrane helix</keyword>
<feature type="transmembrane region" description="Helical" evidence="1">
    <location>
        <begin position="337"/>
        <end position="357"/>
    </location>
</feature>
<gene>
    <name evidence="2" type="ORF">Fuma_05998</name>
</gene>
<feature type="transmembrane region" description="Helical" evidence="1">
    <location>
        <begin position="424"/>
        <end position="442"/>
    </location>
</feature>
<feature type="transmembrane region" description="Helical" evidence="1">
    <location>
        <begin position="62"/>
        <end position="81"/>
    </location>
</feature>
<evidence type="ECO:0000313" key="3">
    <source>
        <dbReference type="Proteomes" id="UP000187735"/>
    </source>
</evidence>
<dbReference type="OrthoDB" id="214082at2"/>
<dbReference type="RefSeq" id="WP_077027370.1">
    <property type="nucleotide sequence ID" value="NZ_CP017641.1"/>
</dbReference>
<dbReference type="Proteomes" id="UP000187735">
    <property type="component" value="Chromosome"/>
</dbReference>